<keyword evidence="12" id="KW-1185">Reference proteome</keyword>
<dbReference type="Gene3D" id="2.60.40.60">
    <property type="entry name" value="Cadherins"/>
    <property type="match status" value="7"/>
</dbReference>
<evidence type="ECO:0000256" key="7">
    <source>
        <dbReference type="ARBA" id="ARBA00023180"/>
    </source>
</evidence>
<dbReference type="GO" id="GO:0005886">
    <property type="term" value="C:plasma membrane"/>
    <property type="evidence" value="ECO:0007669"/>
    <property type="project" value="InterPro"/>
</dbReference>
<dbReference type="InterPro" id="IPR002126">
    <property type="entry name" value="Cadherin-like_dom"/>
</dbReference>
<dbReference type="SUPFAM" id="SSF49313">
    <property type="entry name" value="Cadherin-like"/>
    <property type="match status" value="5"/>
</dbReference>
<keyword evidence="2 10" id="KW-0812">Transmembrane</keyword>
<evidence type="ECO:0000256" key="8">
    <source>
        <dbReference type="PROSITE-ProRule" id="PRU00043"/>
    </source>
</evidence>
<feature type="region of interest" description="Disordered" evidence="9">
    <location>
        <begin position="1018"/>
        <end position="1037"/>
    </location>
</feature>
<protein>
    <submittedName>
        <fullName evidence="13">Cadherin</fullName>
    </submittedName>
</protein>
<dbReference type="InterPro" id="IPR050174">
    <property type="entry name" value="Protocadherin/Cadherin-CA"/>
</dbReference>
<evidence type="ECO:0000256" key="3">
    <source>
        <dbReference type="ARBA" id="ARBA00022737"/>
    </source>
</evidence>
<dbReference type="InterPro" id="IPR015919">
    <property type="entry name" value="Cadherin-like_sf"/>
</dbReference>
<accession>A0A5K4F535</accession>
<evidence type="ECO:0000256" key="10">
    <source>
        <dbReference type="SAM" id="Phobius"/>
    </source>
</evidence>
<dbReference type="PRINTS" id="PR00205">
    <property type="entry name" value="CADHERIN"/>
</dbReference>
<name>A0A5K4F535_SCHMA</name>
<evidence type="ECO:0000256" key="4">
    <source>
        <dbReference type="ARBA" id="ARBA00022837"/>
    </source>
</evidence>
<feature type="domain" description="Cadherin" evidence="11">
    <location>
        <begin position="645"/>
        <end position="794"/>
    </location>
</feature>
<feature type="domain" description="Cadherin" evidence="11">
    <location>
        <begin position="215"/>
        <end position="336"/>
    </location>
</feature>
<dbReference type="PANTHER" id="PTHR24028:SF146">
    <property type="entry name" value="CADHERIN 96CB, ISOFORM D-RELATED"/>
    <property type="match status" value="1"/>
</dbReference>
<comment type="subcellular location">
    <subcellularLocation>
        <location evidence="1">Membrane</location>
        <topology evidence="1">Single-pass membrane protein</topology>
    </subcellularLocation>
</comment>
<dbReference type="CDD" id="cd11304">
    <property type="entry name" value="Cadherin_repeat"/>
    <property type="match status" value="5"/>
</dbReference>
<keyword evidence="3" id="KW-0677">Repeat</keyword>
<feature type="domain" description="Cadherin" evidence="11">
    <location>
        <begin position="469"/>
        <end position="645"/>
    </location>
</feature>
<dbReference type="InterPro" id="IPR020894">
    <property type="entry name" value="Cadherin_CS"/>
</dbReference>
<evidence type="ECO:0000313" key="12">
    <source>
        <dbReference type="Proteomes" id="UP000008854"/>
    </source>
</evidence>
<organism evidence="12 13">
    <name type="scientific">Schistosoma mansoni</name>
    <name type="common">Blood fluke</name>
    <dbReference type="NCBI Taxonomy" id="6183"/>
    <lineage>
        <taxon>Eukaryota</taxon>
        <taxon>Metazoa</taxon>
        <taxon>Spiralia</taxon>
        <taxon>Lophotrochozoa</taxon>
        <taxon>Platyhelminthes</taxon>
        <taxon>Trematoda</taxon>
        <taxon>Digenea</taxon>
        <taxon>Strigeidida</taxon>
        <taxon>Schistosomatoidea</taxon>
        <taxon>Schistosomatidae</taxon>
        <taxon>Schistosoma</taxon>
    </lineage>
</organism>
<keyword evidence="5 10" id="KW-1133">Transmembrane helix</keyword>
<dbReference type="STRING" id="6183.A0A5K4F535"/>
<dbReference type="GO" id="GO:0005509">
    <property type="term" value="F:calcium ion binding"/>
    <property type="evidence" value="ECO:0007669"/>
    <property type="project" value="UniProtKB-UniRule"/>
</dbReference>
<feature type="domain" description="Cadherin" evidence="11">
    <location>
        <begin position="795"/>
        <end position="945"/>
    </location>
</feature>
<proteinExistence type="predicted"/>
<dbReference type="PROSITE" id="PS00232">
    <property type="entry name" value="CADHERIN_1"/>
    <property type="match status" value="3"/>
</dbReference>
<keyword evidence="4 8" id="KW-0106">Calcium</keyword>
<sequence>MKCKGPLRITCNDCYLLTMLIFSIYQLKFGIYANDLKTNYQVFVNMQEELGRTAVVADLRKLFVEAVSQTSSDLIINSNFELQFRFLEPNPLFFLDTSNPHEQYLRVNSRVNREAVCSSEQVCCSTSIGFNEYNKQSTVIDVKPCVIVLLLLVDLIDIRNRQNSFKESILQINLYVLDINDNAPEWSAHESLTISAQHVDKNSIIYRKLLELNKPIPKLDLTITEHTEIGTRIALPQAADPDARPENTTSIYGIYGQTTNEAFSLDWDTVPTNTDSTSYNTGSGLWLRINMDLDYENRSVHEVLIYASDGGKPSPLTGYLFINITVTDINDHPPLFFKKFDEIWIKEHSPVRTQIYRPIVTDKDVTDRSRLKFGFSPSILAETKQLFQIDKMTGSISIYGQVDFEHIHKHRIPIFVTDGKWTDESELIVNVVNLNDHVPKIQLHSPLKFKQNDRSFYFGSTLGDSLQNSRFHLTIFIKENGPPDQLVATVTVTDKDLTAELRARELNYASSVKEMPVVFSQRSLIKSSPEMNDSQNFRRPQILEPVCKVNHKAFQINPLQVGENLMESGRLRYKINLAGVSLDREQEARFFVPIECHDNDDYDGGYPLNARSDQAMLHISEYKRHTSTAILEVIVADENDCPPVIKGPLTGTLEEAAPIDTVVLKLSADDADDPTTNAGNLGLRYTLLGHGQPQFTVNKQENSDEDESLKLRNLNLPPQPWFQLNSVSGELKALVIFDREMIKSISLPIEVRDGGDNIKERSNLFIENSTTKVNSINATITIDIIDVNDCIPSFTQQIYEFNISEDARPPIRIGKIEAYDCDIDEINRNLNYWLQSVQHPMLTEKSNLPTEKDYFIKNTSYISAHSTLTNWFSISKSGDLYFRMPQINSQLNGPGFIDPLMPLDREKLELIIMDLFIKDSGKPSLTGSAQIVLRILDVNDNAPEWEFPKVQQRMINLSTDAAVGHRIVQLIATDPDEGLRGKVTYNLLSGNEGGQFELDSESGWLYLAQPLITYSSTVESNDDTTHSHNDNGQQSNAKRWHSITTSMFRLYIQATDHGVPPKTSSSVLDIFVQKPFVSSSLLNGPQKSRLKIYDQKSNTANNQNNNNNNNNGMNDYETEETLKLSSHSINNDVSNLWSSQLHQSHRGLLLSSDLLILIAMVIATLAALVLIFILFVIVRCRSAKTQQTIRATESPYSFNDSHHNRIQNQQSQLSSTSSTHCNKKWSINFGTSNDLRKNKLKKILPESHFSLAQCLRSPQHDCTLPCHKSQTLKSGCLSGARYPLEQVNQDDDCRLTPLLFTSTSMKSDHQSDDVTVYSTRIPVSLSLVSSGPSSLDENYKPNDYSILLHTGHFIEPILAQPQCTHRYLNNVQSFKQNYGGNDNENWLRSNPNCTLLSTRQPLYLDNNTNNTDNNVISSNTFTSRSTPHITVCPLNVKNTANDGDNDGINADNNGMKNNLNDQTKSIYLTGNEQVNNSMNNTYTPLKCDQHSVSTSEQKITRDNHNSSFV</sequence>
<evidence type="ECO:0000256" key="9">
    <source>
        <dbReference type="SAM" id="MobiDB-lite"/>
    </source>
</evidence>
<evidence type="ECO:0000256" key="1">
    <source>
        <dbReference type="ARBA" id="ARBA00004167"/>
    </source>
</evidence>
<keyword evidence="7" id="KW-0325">Glycoprotein</keyword>
<dbReference type="PROSITE" id="PS50268">
    <property type="entry name" value="CADHERIN_2"/>
    <property type="match status" value="7"/>
</dbReference>
<evidence type="ECO:0000313" key="13">
    <source>
        <dbReference type="WBParaSite" id="Smp_301800.1"/>
    </source>
</evidence>
<reference evidence="13" key="2">
    <citation type="submission" date="2019-11" db="UniProtKB">
        <authorList>
            <consortium name="WormBaseParasite"/>
        </authorList>
    </citation>
    <scope>IDENTIFICATION</scope>
    <source>
        <strain evidence="13">Puerto Rican</strain>
    </source>
</reference>
<feature type="domain" description="Cadherin" evidence="11">
    <location>
        <begin position="949"/>
        <end position="1087"/>
    </location>
</feature>
<dbReference type="Pfam" id="PF00028">
    <property type="entry name" value="Cadherin"/>
    <property type="match status" value="3"/>
</dbReference>
<evidence type="ECO:0000256" key="2">
    <source>
        <dbReference type="ARBA" id="ARBA00022692"/>
    </source>
</evidence>
<dbReference type="Proteomes" id="UP000008854">
    <property type="component" value="Unassembled WGS sequence"/>
</dbReference>
<evidence type="ECO:0000256" key="6">
    <source>
        <dbReference type="ARBA" id="ARBA00023136"/>
    </source>
</evidence>
<dbReference type="GO" id="GO:0007156">
    <property type="term" value="P:homophilic cell adhesion via plasma membrane adhesion molecules"/>
    <property type="evidence" value="ECO:0007669"/>
    <property type="project" value="InterPro"/>
</dbReference>
<feature type="transmembrane region" description="Helical" evidence="10">
    <location>
        <begin position="1154"/>
        <end position="1178"/>
    </location>
</feature>
<dbReference type="PANTHER" id="PTHR24028">
    <property type="entry name" value="CADHERIN-87A"/>
    <property type="match status" value="1"/>
</dbReference>
<reference evidence="12" key="1">
    <citation type="journal article" date="2012" name="PLoS Negl. Trop. Dis.">
        <title>A systematically improved high quality genome and transcriptome of the human blood fluke Schistosoma mansoni.</title>
        <authorList>
            <person name="Protasio A.V."/>
            <person name="Tsai I.J."/>
            <person name="Babbage A."/>
            <person name="Nichol S."/>
            <person name="Hunt M."/>
            <person name="Aslett M.A."/>
            <person name="De Silva N."/>
            <person name="Velarde G.S."/>
            <person name="Anderson T.J."/>
            <person name="Clark R.C."/>
            <person name="Davidson C."/>
            <person name="Dillon G.P."/>
            <person name="Holroyd N.E."/>
            <person name="LoVerde P.T."/>
            <person name="Lloyd C."/>
            <person name="McQuillan J."/>
            <person name="Oliveira G."/>
            <person name="Otto T.D."/>
            <person name="Parker-Manuel S.J."/>
            <person name="Quail M.A."/>
            <person name="Wilson R.A."/>
            <person name="Zerlotini A."/>
            <person name="Dunne D.W."/>
            <person name="Berriman M."/>
        </authorList>
    </citation>
    <scope>NUCLEOTIDE SEQUENCE [LARGE SCALE GENOMIC DNA]</scope>
    <source>
        <strain evidence="12">Puerto Rican</strain>
    </source>
</reference>
<feature type="domain" description="Cadherin" evidence="11">
    <location>
        <begin position="64"/>
        <end position="186"/>
    </location>
</feature>
<feature type="domain" description="Cadherin" evidence="11">
    <location>
        <begin position="345"/>
        <end position="441"/>
    </location>
</feature>
<evidence type="ECO:0000256" key="5">
    <source>
        <dbReference type="ARBA" id="ARBA00022989"/>
    </source>
</evidence>
<evidence type="ECO:0000259" key="11">
    <source>
        <dbReference type="PROSITE" id="PS50268"/>
    </source>
</evidence>
<dbReference type="InParanoid" id="A0A5K4F535"/>
<dbReference type="SMART" id="SM00112">
    <property type="entry name" value="CA"/>
    <property type="match status" value="6"/>
</dbReference>
<dbReference type="AlphaFoldDB" id="A0A5K4F535"/>
<dbReference type="WBParaSite" id="Smp_301800.1">
    <property type="protein sequence ID" value="Smp_301800.1"/>
    <property type="gene ID" value="Smp_301800"/>
</dbReference>
<keyword evidence="6 10" id="KW-0472">Membrane</keyword>